<evidence type="ECO:0000313" key="15">
    <source>
        <dbReference type="EMBL" id="SEB41115.1"/>
    </source>
</evidence>
<feature type="active site" description="Proton acceptor" evidence="10 12">
    <location>
        <position position="35"/>
    </location>
</feature>
<comment type="pathway">
    <text evidence="10">Carbohydrate degradation.</text>
</comment>
<dbReference type="RefSeq" id="WP_002563641.1">
    <property type="nucleotide sequence ID" value="NZ_CALJSN010000005.1"/>
</dbReference>
<dbReference type="Proteomes" id="UP000183687">
    <property type="component" value="Unassembled WGS sequence"/>
</dbReference>
<comment type="cofactor">
    <cofactor evidence="4">
        <name>Zn(2+)</name>
        <dbReference type="ChEBI" id="CHEBI:29105"/>
    </cofactor>
</comment>
<comment type="catalytic activity">
    <reaction evidence="1 10 11">
        <text>D-ribulose 5-phosphate = D-xylulose 5-phosphate</text>
        <dbReference type="Rhea" id="RHEA:13677"/>
        <dbReference type="ChEBI" id="CHEBI:57737"/>
        <dbReference type="ChEBI" id="CHEBI:58121"/>
        <dbReference type="EC" id="5.1.3.1"/>
    </reaction>
</comment>
<evidence type="ECO:0000256" key="1">
    <source>
        <dbReference type="ARBA" id="ARBA00001782"/>
    </source>
</evidence>
<sequence length="224" mass="23833">MHQEVLIAPSVLSADFMQLGAELDKIATADYIHFDVMDGNYVPNLSFGIPILKQVKAYSKLPVDVHLMISNPDEMVDTYLDAGADIVCFHVEAAKHAHRIISRIHERGALAGVALNPGTSVAMLDSLVHDVDLILIMSVNPGYGGQSYIPTTAEKLKKVRALCQAAGVSPLIEVDGGINTQTAQEVCSCGATMLVAGSAVFKGDYAQNISELRAAGNTAMNPQV</sequence>
<dbReference type="PROSITE" id="PS01085">
    <property type="entry name" value="RIBUL_P_3_EPIMER_1"/>
    <property type="match status" value="1"/>
</dbReference>
<evidence type="ECO:0000256" key="4">
    <source>
        <dbReference type="ARBA" id="ARBA00001947"/>
    </source>
</evidence>
<comment type="cofactor">
    <cofactor evidence="2">
        <name>Mn(2+)</name>
        <dbReference type="ChEBI" id="CHEBI:29035"/>
    </cofactor>
</comment>
<evidence type="ECO:0000256" key="7">
    <source>
        <dbReference type="ARBA" id="ARBA00013188"/>
    </source>
</evidence>
<evidence type="ECO:0000256" key="3">
    <source>
        <dbReference type="ARBA" id="ARBA00001941"/>
    </source>
</evidence>
<evidence type="ECO:0000256" key="10">
    <source>
        <dbReference type="HAMAP-Rule" id="MF_02227"/>
    </source>
</evidence>
<feature type="binding site" evidence="14">
    <location>
        <position position="177"/>
    </location>
    <ligand>
        <name>substrate</name>
    </ligand>
</feature>
<dbReference type="GO" id="GO:0004750">
    <property type="term" value="F:D-ribulose-phosphate 3-epimerase activity"/>
    <property type="evidence" value="ECO:0007669"/>
    <property type="project" value="UniProtKB-UniRule"/>
</dbReference>
<feature type="binding site" evidence="10 14">
    <location>
        <begin position="142"/>
        <end position="145"/>
    </location>
    <ligand>
        <name>substrate</name>
    </ligand>
</feature>
<dbReference type="GO" id="GO:0005737">
    <property type="term" value="C:cytoplasm"/>
    <property type="evidence" value="ECO:0007669"/>
    <property type="project" value="UniProtKB-ARBA"/>
</dbReference>
<dbReference type="PIRSF" id="PIRSF001461">
    <property type="entry name" value="RPE"/>
    <property type="match status" value="1"/>
</dbReference>
<dbReference type="FunFam" id="3.20.20.70:FF:000004">
    <property type="entry name" value="Ribulose-phosphate 3-epimerase"/>
    <property type="match status" value="1"/>
</dbReference>
<accession>A0AB38A4K8</accession>
<keyword evidence="9 10" id="KW-0413">Isomerase</keyword>
<keyword evidence="13" id="KW-0170">Cobalt</keyword>
<feature type="binding site" evidence="10 13">
    <location>
        <position position="66"/>
    </location>
    <ligand>
        <name>a divalent metal cation</name>
        <dbReference type="ChEBI" id="CHEBI:60240"/>
    </ligand>
</feature>
<feature type="binding site" evidence="10 14">
    <location>
        <position position="10"/>
    </location>
    <ligand>
        <name>substrate</name>
    </ligand>
</feature>
<evidence type="ECO:0000256" key="5">
    <source>
        <dbReference type="ARBA" id="ARBA00001954"/>
    </source>
</evidence>
<evidence type="ECO:0000256" key="13">
    <source>
        <dbReference type="PIRSR" id="PIRSR001461-2"/>
    </source>
</evidence>
<dbReference type="InterPro" id="IPR013785">
    <property type="entry name" value="Aldolase_TIM"/>
</dbReference>
<dbReference type="EMBL" id="FNSH01000001">
    <property type="protein sequence ID" value="SEB41115.1"/>
    <property type="molecule type" value="Genomic_DNA"/>
</dbReference>
<keyword evidence="13" id="KW-0862">Zinc</keyword>
<feature type="binding site" evidence="10">
    <location>
        <begin position="175"/>
        <end position="177"/>
    </location>
    <ligand>
        <name>substrate</name>
    </ligand>
</feature>
<comment type="function">
    <text evidence="10">Catalyzes the reversible epimerization of D-ribulose 5-phosphate to D-xylulose 5-phosphate.</text>
</comment>
<dbReference type="InterPro" id="IPR000056">
    <property type="entry name" value="Ribul_P_3_epim-like"/>
</dbReference>
<dbReference type="Gene3D" id="3.20.20.70">
    <property type="entry name" value="Aldolase class I"/>
    <property type="match status" value="1"/>
</dbReference>
<dbReference type="AlphaFoldDB" id="A0AB38A4K8"/>
<feature type="binding site" evidence="10 13">
    <location>
        <position position="175"/>
    </location>
    <ligand>
        <name>a divalent metal cation</name>
        <dbReference type="ChEBI" id="CHEBI:60240"/>
    </ligand>
</feature>
<evidence type="ECO:0000256" key="6">
    <source>
        <dbReference type="ARBA" id="ARBA00009541"/>
    </source>
</evidence>
<feature type="binding site" evidence="10 13">
    <location>
        <position position="35"/>
    </location>
    <ligand>
        <name>a divalent metal cation</name>
        <dbReference type="ChEBI" id="CHEBI:60240"/>
    </ligand>
</feature>
<feature type="active site" description="Proton donor" evidence="10 12">
    <location>
        <position position="175"/>
    </location>
</feature>
<comment type="cofactor">
    <cofactor evidence="5">
        <name>Fe(2+)</name>
        <dbReference type="ChEBI" id="CHEBI:29033"/>
    </cofactor>
</comment>
<evidence type="ECO:0000256" key="12">
    <source>
        <dbReference type="PIRSR" id="PIRSR001461-1"/>
    </source>
</evidence>
<dbReference type="GO" id="GO:0019323">
    <property type="term" value="P:pentose catabolic process"/>
    <property type="evidence" value="ECO:0007669"/>
    <property type="project" value="UniProtKB-UniRule"/>
</dbReference>
<evidence type="ECO:0000256" key="8">
    <source>
        <dbReference type="ARBA" id="ARBA00022723"/>
    </source>
</evidence>
<evidence type="ECO:0000256" key="9">
    <source>
        <dbReference type="ARBA" id="ARBA00023235"/>
    </source>
</evidence>
<organism evidence="15 16">
    <name type="scientific">Atopobium minutum</name>
    <dbReference type="NCBI Taxonomy" id="1381"/>
    <lineage>
        <taxon>Bacteria</taxon>
        <taxon>Bacillati</taxon>
        <taxon>Actinomycetota</taxon>
        <taxon>Coriobacteriia</taxon>
        <taxon>Coriobacteriales</taxon>
        <taxon>Atopobiaceae</taxon>
        <taxon>Atopobium</taxon>
    </lineage>
</organism>
<evidence type="ECO:0000313" key="16">
    <source>
        <dbReference type="Proteomes" id="UP000183687"/>
    </source>
</evidence>
<dbReference type="InterPro" id="IPR011060">
    <property type="entry name" value="RibuloseP-bd_barrel"/>
</dbReference>
<dbReference type="GO" id="GO:0006098">
    <property type="term" value="P:pentose-phosphate shunt"/>
    <property type="evidence" value="ECO:0007669"/>
    <property type="project" value="UniProtKB-UniRule"/>
</dbReference>
<dbReference type="PANTHER" id="PTHR11749">
    <property type="entry name" value="RIBULOSE-5-PHOSPHATE-3-EPIMERASE"/>
    <property type="match status" value="1"/>
</dbReference>
<feature type="binding site" evidence="10 13">
    <location>
        <position position="33"/>
    </location>
    <ligand>
        <name>a divalent metal cation</name>
        <dbReference type="ChEBI" id="CHEBI:60240"/>
    </ligand>
</feature>
<feature type="binding site" evidence="10 14">
    <location>
        <begin position="197"/>
        <end position="198"/>
    </location>
    <ligand>
        <name>substrate</name>
    </ligand>
</feature>
<keyword evidence="10 11" id="KW-0119">Carbohydrate metabolism</keyword>
<dbReference type="HAMAP" id="MF_02227">
    <property type="entry name" value="RPE"/>
    <property type="match status" value="1"/>
</dbReference>
<keyword evidence="13" id="KW-0464">Manganese</keyword>
<keyword evidence="8 10" id="KW-0479">Metal-binding</keyword>
<gene>
    <name evidence="10" type="primary">rpe</name>
    <name evidence="15" type="ORF">SAMN04489746_0125</name>
</gene>
<evidence type="ECO:0000256" key="2">
    <source>
        <dbReference type="ARBA" id="ARBA00001936"/>
    </source>
</evidence>
<dbReference type="NCBIfam" id="TIGR01163">
    <property type="entry name" value="rpe"/>
    <property type="match status" value="1"/>
</dbReference>
<dbReference type="GO" id="GO:0046872">
    <property type="term" value="F:metal ion binding"/>
    <property type="evidence" value="ECO:0007669"/>
    <property type="project" value="UniProtKB-UniRule"/>
</dbReference>
<dbReference type="Pfam" id="PF00834">
    <property type="entry name" value="Ribul_P_3_epim"/>
    <property type="match status" value="1"/>
</dbReference>
<dbReference type="InterPro" id="IPR026019">
    <property type="entry name" value="Ribul_P_3_epim"/>
</dbReference>
<evidence type="ECO:0000256" key="14">
    <source>
        <dbReference type="PIRSR" id="PIRSR001461-3"/>
    </source>
</evidence>
<proteinExistence type="inferred from homology"/>
<comment type="similarity">
    <text evidence="6 10 11">Belongs to the ribulose-phosphate 3-epimerase family.</text>
</comment>
<comment type="caution">
    <text evidence="15">The sequence shown here is derived from an EMBL/GenBank/DDBJ whole genome shotgun (WGS) entry which is preliminary data.</text>
</comment>
<evidence type="ECO:0000256" key="11">
    <source>
        <dbReference type="PIRNR" id="PIRNR001461"/>
    </source>
</evidence>
<protein>
    <recommendedName>
        <fullName evidence="7 10">Ribulose-phosphate 3-epimerase</fullName>
        <ecNumber evidence="7 10">5.1.3.1</ecNumber>
    </recommendedName>
</protein>
<name>A0AB38A4K8_9ACTN</name>
<reference evidence="15 16" key="1">
    <citation type="submission" date="2016-10" db="EMBL/GenBank/DDBJ databases">
        <authorList>
            <person name="Varghese N."/>
            <person name="Submissions S."/>
        </authorList>
    </citation>
    <scope>NUCLEOTIDE SEQUENCE [LARGE SCALE GENOMIC DNA]</scope>
    <source>
        <strain evidence="15 16">DSM 20586</strain>
    </source>
</reference>
<feature type="binding site" evidence="10 14">
    <location>
        <position position="66"/>
    </location>
    <ligand>
        <name>substrate</name>
    </ligand>
</feature>
<dbReference type="SUPFAM" id="SSF51366">
    <property type="entry name" value="Ribulose-phoshate binding barrel"/>
    <property type="match status" value="1"/>
</dbReference>
<comment type="cofactor">
    <cofactor evidence="10 13">
        <name>a divalent metal cation</name>
        <dbReference type="ChEBI" id="CHEBI:60240"/>
    </cofactor>
    <text evidence="10 13">Binds 1 divalent metal cation per subunit.</text>
</comment>
<comment type="cofactor">
    <cofactor evidence="3">
        <name>Co(2+)</name>
        <dbReference type="ChEBI" id="CHEBI:48828"/>
    </cofactor>
</comment>
<dbReference type="CDD" id="cd00429">
    <property type="entry name" value="RPE"/>
    <property type="match status" value="1"/>
</dbReference>
<dbReference type="NCBIfam" id="NF004076">
    <property type="entry name" value="PRK05581.1-4"/>
    <property type="match status" value="1"/>
</dbReference>
<dbReference type="EC" id="5.1.3.1" evidence="7 10"/>